<dbReference type="Gene3D" id="2.40.170.20">
    <property type="entry name" value="TonB-dependent receptor, beta-barrel domain"/>
    <property type="match status" value="1"/>
</dbReference>
<comment type="similarity">
    <text evidence="4">Belongs to the TonB-dependent receptor family.</text>
</comment>
<keyword evidence="9" id="KW-1185">Reference proteome</keyword>
<sequence>MVRHSILCGTAIIAVLAATSAAQAQTAPLPADADAPASDEDIVVTGTNLRRAEAEAEGALPVTVIDRSDIELRGGSTGADLFATLPFAGPPAINEATIASQGARGDVASVDLRGIGAGSTLMLINGRRMAPHPLSGTDQGVPALSANANVIPTALLSRVEVLRDGASAIYGADAAAGVINSIISPNSEGGRISFDTGLTEHGGAEEFRITAANSFRFGKTSIGVSLDLFRRNELLFTDREWGSQSDLRRTRKLPAPWDGLAVINPATGAAFALDNDLDNGSTINHYGQYRRGSIQSDFLTFNGSRPVGNRGISTATAPAGGVATMAADGTFFLYPDANGAVNFRQTTPSRNLGNPEDEYYDNRLPHRTLIPGLKRVNAALFVEHELNDDITLFGDVLYSGSRANSQREEANMQNVNEPGLYIPASNPYNPFGVRFYDVAGAPNADGTPRIQGTPGDVTIISGLIPPGTRDRYIQVNSSFYRALAGARGRIGENWSWESGLLISGAYSHETETNIYRESLLRRALDRTDATAYNPFPVTFKVVNNQVVVDKAYVNPASVTDPMYDTDNRYGKTRIITWDAKLSGELWQLPGGGGRMQVAAGAEMRWESYRAWKAPYAGLNPAGSGKDFPYLREDDNDFIAMSPNSDIDASQNVQSAYAEVALPLITQDNRFTLAEYFEIGAAIRHERFSIHGQSTTPKLSVLWAPTRWLRLRGSYNESFRAPNLAQTDTTPLLRVNYAADPYRADVTNAAIDNNGPRRTFRQGNDRLNPERAKNWGAGFVLDVPGVPGLSFTADYWKMRQRDAITALGNAQVLALDELALDLATQEALKSGKTIDQVDLGSGGANYAGNGRVTRRAPTDADRAAFAAYNAAQPGNATKRAVVGEITSLINDYINLGSRRLAGIDFGLQYRVPDFGIGQFTLRGEATRNIQRDEELADDGVVIDQLGKDGRAKWIGNLALNWKSGGWSMDWFTTYYGASADTSTSTTEAIYEALGKPKSITVFNDNGINRYYMRVKPATLHNFRITYAFGNGAGDRFRNSITFSVNNVFDAWPPVADEDEGFFVGTVNPRGRQFRLKFEHKF</sequence>
<keyword evidence="8" id="KW-0675">Receptor</keyword>
<evidence type="ECO:0000256" key="2">
    <source>
        <dbReference type="ARBA" id="ARBA00023136"/>
    </source>
</evidence>
<accession>A0ABS7PR55</accession>
<dbReference type="Proteomes" id="UP000706039">
    <property type="component" value="Unassembled WGS sequence"/>
</dbReference>
<protein>
    <submittedName>
        <fullName evidence="8">TonB-dependent receptor</fullName>
    </submittedName>
</protein>
<keyword evidence="5" id="KW-0732">Signal</keyword>
<comment type="subcellular location">
    <subcellularLocation>
        <location evidence="1 4">Cell outer membrane</location>
    </subcellularLocation>
</comment>
<dbReference type="InterPro" id="IPR012910">
    <property type="entry name" value="Plug_dom"/>
</dbReference>
<evidence type="ECO:0000313" key="9">
    <source>
        <dbReference type="Proteomes" id="UP000706039"/>
    </source>
</evidence>
<dbReference type="Pfam" id="PF07715">
    <property type="entry name" value="Plug"/>
    <property type="match status" value="1"/>
</dbReference>
<feature type="domain" description="TonB-dependent receptor-like beta-barrel" evidence="6">
    <location>
        <begin position="449"/>
        <end position="1046"/>
    </location>
</feature>
<organism evidence="8 9">
    <name type="scientific">Sphingomonas colocasiae</name>
    <dbReference type="NCBI Taxonomy" id="1848973"/>
    <lineage>
        <taxon>Bacteria</taxon>
        <taxon>Pseudomonadati</taxon>
        <taxon>Pseudomonadota</taxon>
        <taxon>Alphaproteobacteria</taxon>
        <taxon>Sphingomonadales</taxon>
        <taxon>Sphingomonadaceae</taxon>
        <taxon>Sphingomonas</taxon>
    </lineage>
</organism>
<feature type="domain" description="TonB-dependent receptor plug" evidence="7">
    <location>
        <begin position="60"/>
        <end position="178"/>
    </location>
</feature>
<feature type="chain" id="PRO_5047527817" evidence="5">
    <location>
        <begin position="25"/>
        <end position="1080"/>
    </location>
</feature>
<dbReference type="PANTHER" id="PTHR47234:SF1">
    <property type="entry name" value="TONB-DEPENDENT RECEPTOR"/>
    <property type="match status" value="1"/>
</dbReference>
<dbReference type="InterPro" id="IPR036942">
    <property type="entry name" value="Beta-barrel_TonB_sf"/>
</dbReference>
<dbReference type="InterPro" id="IPR000531">
    <property type="entry name" value="Beta-barrel_TonB"/>
</dbReference>
<dbReference type="EMBL" id="JAINVV010000007">
    <property type="protein sequence ID" value="MBY8823713.1"/>
    <property type="molecule type" value="Genomic_DNA"/>
</dbReference>
<evidence type="ECO:0000256" key="3">
    <source>
        <dbReference type="ARBA" id="ARBA00023237"/>
    </source>
</evidence>
<dbReference type="SUPFAM" id="SSF56935">
    <property type="entry name" value="Porins"/>
    <property type="match status" value="1"/>
</dbReference>
<reference evidence="8 9" key="1">
    <citation type="submission" date="2021-08" db="EMBL/GenBank/DDBJ databases">
        <authorList>
            <person name="Tuo L."/>
        </authorList>
    </citation>
    <scope>NUCLEOTIDE SEQUENCE [LARGE SCALE GENOMIC DNA]</scope>
    <source>
        <strain evidence="8 9">JCM 31229</strain>
    </source>
</reference>
<name>A0ABS7PR55_9SPHN</name>
<dbReference type="InterPro" id="IPR037066">
    <property type="entry name" value="Plug_dom_sf"/>
</dbReference>
<feature type="signal peptide" evidence="5">
    <location>
        <begin position="1"/>
        <end position="24"/>
    </location>
</feature>
<evidence type="ECO:0000256" key="4">
    <source>
        <dbReference type="RuleBase" id="RU003357"/>
    </source>
</evidence>
<keyword evidence="3" id="KW-0998">Cell outer membrane</keyword>
<dbReference type="PANTHER" id="PTHR47234">
    <property type="match status" value="1"/>
</dbReference>
<gene>
    <name evidence="8" type="ORF">K7G82_15515</name>
</gene>
<evidence type="ECO:0000259" key="6">
    <source>
        <dbReference type="Pfam" id="PF00593"/>
    </source>
</evidence>
<evidence type="ECO:0000256" key="1">
    <source>
        <dbReference type="ARBA" id="ARBA00004442"/>
    </source>
</evidence>
<dbReference type="Gene3D" id="2.170.130.10">
    <property type="entry name" value="TonB-dependent receptor, plug domain"/>
    <property type="match status" value="1"/>
</dbReference>
<proteinExistence type="inferred from homology"/>
<evidence type="ECO:0000259" key="7">
    <source>
        <dbReference type="Pfam" id="PF07715"/>
    </source>
</evidence>
<evidence type="ECO:0000256" key="5">
    <source>
        <dbReference type="SAM" id="SignalP"/>
    </source>
</evidence>
<dbReference type="RefSeq" id="WP_222990823.1">
    <property type="nucleotide sequence ID" value="NZ_JAINVV010000007.1"/>
</dbReference>
<dbReference type="Pfam" id="PF00593">
    <property type="entry name" value="TonB_dep_Rec_b-barrel"/>
    <property type="match status" value="1"/>
</dbReference>
<keyword evidence="4" id="KW-0798">TonB box</keyword>
<evidence type="ECO:0000313" key="8">
    <source>
        <dbReference type="EMBL" id="MBY8823713.1"/>
    </source>
</evidence>
<comment type="caution">
    <text evidence="8">The sequence shown here is derived from an EMBL/GenBank/DDBJ whole genome shotgun (WGS) entry which is preliminary data.</text>
</comment>
<keyword evidence="2 4" id="KW-0472">Membrane</keyword>